<evidence type="ECO:0000313" key="2">
    <source>
        <dbReference type="Proteomes" id="UP000232722"/>
    </source>
</evidence>
<organism evidence="1 2">
    <name type="scientific">Rhizophagus irregularis</name>
    <dbReference type="NCBI Taxonomy" id="588596"/>
    <lineage>
        <taxon>Eukaryota</taxon>
        <taxon>Fungi</taxon>
        <taxon>Fungi incertae sedis</taxon>
        <taxon>Mucoromycota</taxon>
        <taxon>Glomeromycotina</taxon>
        <taxon>Glomeromycetes</taxon>
        <taxon>Glomerales</taxon>
        <taxon>Glomeraceae</taxon>
        <taxon>Rhizophagus</taxon>
    </lineage>
</organism>
<dbReference type="VEuPathDB" id="FungiDB:RhiirA1_451303"/>
<gene>
    <name evidence="1" type="ORF">RhiirA5_427062</name>
</gene>
<reference evidence="1 2" key="1">
    <citation type="submission" date="2016-04" db="EMBL/GenBank/DDBJ databases">
        <title>Genome analyses suggest a sexual origin of heterokaryosis in a supposedly ancient asexual fungus.</title>
        <authorList>
            <person name="Ropars J."/>
            <person name="Sedzielewska K."/>
            <person name="Noel J."/>
            <person name="Charron P."/>
            <person name="Farinelli L."/>
            <person name="Marton T."/>
            <person name="Kruger M."/>
            <person name="Pelin A."/>
            <person name="Brachmann A."/>
            <person name="Corradi N."/>
        </authorList>
    </citation>
    <scope>NUCLEOTIDE SEQUENCE [LARGE SCALE GENOMIC DNA]</scope>
    <source>
        <strain evidence="1 2">A5</strain>
    </source>
</reference>
<reference evidence="1 2" key="2">
    <citation type="submission" date="2017-09" db="EMBL/GenBank/DDBJ databases">
        <title>Extensive intraspecific genome diversity in a model arbuscular mycorrhizal fungus.</title>
        <authorList>
            <person name="Chen E.C."/>
            <person name="Morin E."/>
            <person name="Beaudet D."/>
            <person name="Noel J."/>
            <person name="Ndikumana S."/>
            <person name="Charron P."/>
            <person name="St-Onge C."/>
            <person name="Giorgi J."/>
            <person name="Grigoriev I.V."/>
            <person name="Roux C."/>
            <person name="Martin F.M."/>
            <person name="Corradi N."/>
        </authorList>
    </citation>
    <scope>NUCLEOTIDE SEQUENCE [LARGE SCALE GENOMIC DNA]</scope>
    <source>
        <strain evidence="1 2">A5</strain>
    </source>
</reference>
<accession>A0A2N0P342</accession>
<sequence>MSRYTPQNTANVWEIVIYDIPFTISQLNILTNLGKWSQVIAFKIKTQKKNIYTMIPCVLDFKAMQRISGCCNGYTQIIQDCWQRKLIVYFDTWISLDKALNMEFNFKKFKGVWTRYFLFTLNWLKNRPPKKTDST</sequence>
<comment type="caution">
    <text evidence="1">The sequence shown here is derived from an EMBL/GenBank/DDBJ whole genome shotgun (WGS) entry which is preliminary data.</text>
</comment>
<dbReference type="VEuPathDB" id="FungiDB:RhiirFUN_002255"/>
<evidence type="ECO:0000313" key="1">
    <source>
        <dbReference type="EMBL" id="PKC01217.1"/>
    </source>
</evidence>
<dbReference type="AlphaFoldDB" id="A0A2N0P342"/>
<dbReference type="Proteomes" id="UP000232722">
    <property type="component" value="Unassembled WGS sequence"/>
</dbReference>
<protein>
    <submittedName>
        <fullName evidence="1">Uncharacterized protein</fullName>
    </submittedName>
</protein>
<name>A0A2N0P342_9GLOM</name>
<proteinExistence type="predicted"/>
<dbReference type="EMBL" id="LLXJ01001667">
    <property type="protein sequence ID" value="PKC01217.1"/>
    <property type="molecule type" value="Genomic_DNA"/>
</dbReference>